<protein>
    <recommendedName>
        <fullName evidence="2 11">Alkaline phosphatase</fullName>
        <ecNumber evidence="2 11">3.1.3.1</ecNumber>
    </recommendedName>
</protein>
<comment type="similarity">
    <text evidence="1 10">Belongs to the alkaline phosphatase family.</text>
</comment>
<feature type="binding site" evidence="9">
    <location>
        <position position="421"/>
    </location>
    <ligand>
        <name>Mg(2+)</name>
        <dbReference type="ChEBI" id="CHEBI:18420"/>
    </ligand>
</feature>
<evidence type="ECO:0000256" key="4">
    <source>
        <dbReference type="ARBA" id="ARBA00022723"/>
    </source>
</evidence>
<keyword evidence="15" id="KW-1185">Reference proteome</keyword>
<dbReference type="PROSITE" id="PS00123">
    <property type="entry name" value="ALKALINE_PHOSPHATASE"/>
    <property type="match status" value="1"/>
</dbReference>
<gene>
    <name evidence="14" type="ORF">BMF94_1188</name>
</gene>
<feature type="active site" description="Phosphoserine intermediate" evidence="8">
    <location>
        <position position="220"/>
    </location>
</feature>
<feature type="binding site" evidence="9">
    <location>
        <position position="576"/>
    </location>
    <ligand>
        <name>Zn(2+)</name>
        <dbReference type="ChEBI" id="CHEBI:29105"/>
        <label>2</label>
    </ligand>
</feature>
<feature type="transmembrane region" description="Helical" evidence="13">
    <location>
        <begin position="102"/>
        <end position="123"/>
    </location>
</feature>
<reference evidence="14 15" key="1">
    <citation type="journal article" date="2018" name="Front. Microbiol.">
        <title>Prospects for Fungal Bioremediation of Acidic Radioactive Waste Sites: Characterization and Genome Sequence of Rhodotorula taiwanensis MD1149.</title>
        <authorList>
            <person name="Tkavc R."/>
            <person name="Matrosova V.Y."/>
            <person name="Grichenko O.E."/>
            <person name="Gostincar C."/>
            <person name="Volpe R.P."/>
            <person name="Klimenkova P."/>
            <person name="Gaidamakova E.K."/>
            <person name="Zhou C.E."/>
            <person name="Stewart B.J."/>
            <person name="Lyman M.G."/>
            <person name="Malfatti S.A."/>
            <person name="Rubinfeld B."/>
            <person name="Courtot M."/>
            <person name="Singh J."/>
            <person name="Dalgard C.L."/>
            <person name="Hamilton T."/>
            <person name="Frey K.G."/>
            <person name="Gunde-Cimerman N."/>
            <person name="Dugan L."/>
            <person name="Daly M.J."/>
        </authorList>
    </citation>
    <scope>NUCLEOTIDE SEQUENCE [LARGE SCALE GENOMIC DNA]</scope>
    <source>
        <strain evidence="14 15">MD1149</strain>
    </source>
</reference>
<evidence type="ECO:0000256" key="6">
    <source>
        <dbReference type="ARBA" id="ARBA00022833"/>
    </source>
</evidence>
<comment type="cofactor">
    <cofactor evidence="9">
        <name>Mg(2+)</name>
        <dbReference type="ChEBI" id="CHEBI:18420"/>
    </cofactor>
    <text evidence="9">Binds 1 Mg(2+) ion.</text>
</comment>
<evidence type="ECO:0000256" key="2">
    <source>
        <dbReference type="ARBA" id="ARBA00012647"/>
    </source>
</evidence>
<proteinExistence type="inferred from homology"/>
<name>A0A2S5BFL2_9BASI</name>
<keyword evidence="3" id="KW-0597">Phosphoprotein</keyword>
<keyword evidence="5 11" id="KW-0378">Hydrolase</keyword>
<dbReference type="SMART" id="SM00098">
    <property type="entry name" value="alkPPc"/>
    <property type="match status" value="1"/>
</dbReference>
<dbReference type="PRINTS" id="PR00113">
    <property type="entry name" value="ALKPHPHTASE"/>
</dbReference>
<comment type="catalytic activity">
    <reaction evidence="11">
        <text>a phosphate monoester + H2O = an alcohol + phosphate</text>
        <dbReference type="Rhea" id="RHEA:15017"/>
        <dbReference type="ChEBI" id="CHEBI:15377"/>
        <dbReference type="ChEBI" id="CHEBI:30879"/>
        <dbReference type="ChEBI" id="CHEBI:43474"/>
        <dbReference type="ChEBI" id="CHEBI:67140"/>
        <dbReference type="EC" id="3.1.3.1"/>
    </reaction>
</comment>
<dbReference type="Proteomes" id="UP000237144">
    <property type="component" value="Unassembled WGS sequence"/>
</dbReference>
<dbReference type="GO" id="GO:0004035">
    <property type="term" value="F:alkaline phosphatase activity"/>
    <property type="evidence" value="ECO:0007669"/>
    <property type="project" value="UniProtKB-EC"/>
</dbReference>
<dbReference type="OrthoDB" id="5818554at2759"/>
<dbReference type="InterPro" id="IPR018299">
    <property type="entry name" value="Alkaline_phosphatase_AS"/>
</dbReference>
<evidence type="ECO:0000256" key="8">
    <source>
        <dbReference type="PIRSR" id="PIRSR601952-1"/>
    </source>
</evidence>
<evidence type="ECO:0000256" key="5">
    <source>
        <dbReference type="ARBA" id="ARBA00022801"/>
    </source>
</evidence>
<evidence type="ECO:0000256" key="11">
    <source>
        <dbReference type="RuleBase" id="RU003947"/>
    </source>
</evidence>
<evidence type="ECO:0000256" key="3">
    <source>
        <dbReference type="ARBA" id="ARBA00022553"/>
    </source>
</evidence>
<dbReference type="GO" id="GO:0000329">
    <property type="term" value="C:fungal-type vacuole membrane"/>
    <property type="evidence" value="ECO:0007669"/>
    <property type="project" value="TreeGrafter"/>
</dbReference>
<dbReference type="CDD" id="cd16012">
    <property type="entry name" value="ALP"/>
    <property type="match status" value="1"/>
</dbReference>
<dbReference type="FunFam" id="1.10.60.40:FF:000002">
    <property type="entry name" value="Alkaline phosphatase"/>
    <property type="match status" value="1"/>
</dbReference>
<evidence type="ECO:0000313" key="14">
    <source>
        <dbReference type="EMBL" id="POY75566.1"/>
    </source>
</evidence>
<feature type="binding site" evidence="9">
    <location>
        <position position="426"/>
    </location>
    <ligand>
        <name>Zn(2+)</name>
        <dbReference type="ChEBI" id="CHEBI:29105"/>
        <label>2</label>
    </ligand>
</feature>
<dbReference type="Gene3D" id="1.10.60.40">
    <property type="match status" value="1"/>
</dbReference>
<feature type="binding site" evidence="9">
    <location>
        <position position="472"/>
    </location>
    <ligand>
        <name>Zn(2+)</name>
        <dbReference type="ChEBI" id="CHEBI:29105"/>
        <label>2</label>
    </ligand>
</feature>
<evidence type="ECO:0000256" key="13">
    <source>
        <dbReference type="SAM" id="Phobius"/>
    </source>
</evidence>
<evidence type="ECO:0000256" key="10">
    <source>
        <dbReference type="RuleBase" id="RU003946"/>
    </source>
</evidence>
<dbReference type="GO" id="GO:0046872">
    <property type="term" value="F:metal ion binding"/>
    <property type="evidence" value="ECO:0007669"/>
    <property type="project" value="UniProtKB-KW"/>
</dbReference>
<dbReference type="AlphaFoldDB" id="A0A2S5BFL2"/>
<dbReference type="EC" id="3.1.3.1" evidence="2 11"/>
<dbReference type="PANTHER" id="PTHR11596">
    <property type="entry name" value="ALKALINE PHOSPHATASE"/>
    <property type="match status" value="1"/>
</dbReference>
<keyword evidence="13" id="KW-0812">Transmembrane</keyword>
<dbReference type="SUPFAM" id="SSF53649">
    <property type="entry name" value="Alkaline phosphatase-like"/>
    <property type="match status" value="1"/>
</dbReference>
<feature type="binding site" evidence="9">
    <location>
        <position position="430"/>
    </location>
    <ligand>
        <name>Zn(2+)</name>
        <dbReference type="ChEBI" id="CHEBI:29105"/>
        <label>2</label>
    </ligand>
</feature>
<comment type="cofactor">
    <cofactor evidence="9">
        <name>Zn(2+)</name>
        <dbReference type="ChEBI" id="CHEBI:29105"/>
    </cofactor>
    <text evidence="9">Binds 2 Zn(2+) ions.</text>
</comment>
<evidence type="ECO:0000256" key="12">
    <source>
        <dbReference type="SAM" id="MobiDB-lite"/>
    </source>
</evidence>
<keyword evidence="7 9" id="KW-0460">Magnesium</keyword>
<feature type="region of interest" description="Disordered" evidence="12">
    <location>
        <begin position="1"/>
        <end position="97"/>
    </location>
</feature>
<evidence type="ECO:0000313" key="15">
    <source>
        <dbReference type="Proteomes" id="UP000237144"/>
    </source>
</evidence>
<dbReference type="EMBL" id="PJQD01000013">
    <property type="protein sequence ID" value="POY75566.1"/>
    <property type="molecule type" value="Genomic_DNA"/>
</dbReference>
<evidence type="ECO:0000256" key="7">
    <source>
        <dbReference type="ARBA" id="ARBA00022842"/>
    </source>
</evidence>
<dbReference type="InterPro" id="IPR001952">
    <property type="entry name" value="Alkaline_phosphatase"/>
</dbReference>
<feature type="binding site" evidence="9">
    <location>
        <position position="273"/>
    </location>
    <ligand>
        <name>Mg(2+)</name>
        <dbReference type="ChEBI" id="CHEBI:18420"/>
    </ligand>
</feature>
<dbReference type="InterPro" id="IPR017850">
    <property type="entry name" value="Alkaline_phosphatase_core_sf"/>
</dbReference>
<dbReference type="Pfam" id="PF00245">
    <property type="entry name" value="Alk_phosphatase"/>
    <property type="match status" value="1"/>
</dbReference>
<evidence type="ECO:0000256" key="1">
    <source>
        <dbReference type="ARBA" id="ARBA00005984"/>
    </source>
</evidence>
<keyword evidence="6 9" id="KW-0862">Zinc</keyword>
<feature type="binding site" evidence="9">
    <location>
        <position position="473"/>
    </location>
    <ligand>
        <name>Zn(2+)</name>
        <dbReference type="ChEBI" id="CHEBI:29105"/>
        <label>2</label>
    </ligand>
</feature>
<evidence type="ECO:0000256" key="9">
    <source>
        <dbReference type="PIRSR" id="PIRSR601952-2"/>
    </source>
</evidence>
<comment type="caution">
    <text evidence="14">The sequence shown here is derived from an EMBL/GenBank/DDBJ whole genome shotgun (WGS) entry which is preliminary data.</text>
</comment>
<feature type="binding site" evidence="9">
    <location>
        <position position="271"/>
    </location>
    <ligand>
        <name>Mg(2+)</name>
        <dbReference type="ChEBI" id="CHEBI:18420"/>
    </ligand>
</feature>
<sequence length="650" mass="70826">MSRSHSPQQFVLDEDTRNLTSSHTDSLLGLPEARLGEDSGLDHYPPRPQEDEKPRATDDSDPEAALLGPPNPSEQKRPPIQIPTRDQVEEIKRNPRKRPRHACLVSCGLVGLLGIAWLTTWLMSLGVSVGGQIQVILMISDGMGPASESLARSYVQYLASVNATGMDGSSLPRSLLNQSSWAHLEAGFRGRPDGQGRLPLDDMLVGTSRTRSSNSLITDSAAGATAFSCGIKTYNGAIGISPAQSPCGTVLEAAKRQGFATGLVATSRITHATPASFYAHVPDRDLETEIADFLVGEDGSDLKGLRVDFAFGGGKCFFLPNGTDGSCRTDSTDLLARAKEKGINVVQGMSGLREYHEQGGTDGPVLGLFADDHMDYEIDRQSNVILANEQPSLKEMTTHALRYLTAKGEKGKRKGFFLMIEGSRIDMAAHNNDPVGHVHDMLAYQTTVQYVQRWVADQNKHGIPTVMISISDHETGGLSVGRQITSAYPDYLWYPEMLANATQSTTYLGHRLADRSSATEDWIRSELFERGLGIVDASSKEVEEVHRARSDAYRANRILADAISRRAQLGWSTAGHSGVDVNLYAYGSNSTGLVGNVENTDIGLHIANNMRLNLDVITIELNKNLKAWFDPSRGKQPDRRTGLAHYHGDF</sequence>
<feature type="compositionally biased region" description="Basic and acidic residues" evidence="12">
    <location>
        <begin position="34"/>
        <end position="58"/>
    </location>
</feature>
<keyword evidence="4 9" id="KW-0479">Metal-binding</keyword>
<accession>A0A2S5BFL2</accession>
<dbReference type="Gene3D" id="3.40.720.10">
    <property type="entry name" value="Alkaline Phosphatase, subunit A"/>
    <property type="match status" value="1"/>
</dbReference>
<keyword evidence="13" id="KW-0472">Membrane</keyword>
<dbReference type="PANTHER" id="PTHR11596:SF5">
    <property type="entry name" value="ALKALINE PHOSPHATASE"/>
    <property type="match status" value="1"/>
</dbReference>
<keyword evidence="13" id="KW-1133">Transmembrane helix</keyword>
<organism evidence="14 15">
    <name type="scientific">Rhodotorula taiwanensis</name>
    <dbReference type="NCBI Taxonomy" id="741276"/>
    <lineage>
        <taxon>Eukaryota</taxon>
        <taxon>Fungi</taxon>
        <taxon>Dikarya</taxon>
        <taxon>Basidiomycota</taxon>
        <taxon>Pucciniomycotina</taxon>
        <taxon>Microbotryomycetes</taxon>
        <taxon>Sporidiobolales</taxon>
        <taxon>Sporidiobolaceae</taxon>
        <taxon>Rhodotorula</taxon>
    </lineage>
</organism>
<dbReference type="STRING" id="741276.A0A2S5BFL2"/>